<organism evidence="2 3">
    <name type="scientific">Elysia crispata</name>
    <name type="common">lettuce slug</name>
    <dbReference type="NCBI Taxonomy" id="231223"/>
    <lineage>
        <taxon>Eukaryota</taxon>
        <taxon>Metazoa</taxon>
        <taxon>Spiralia</taxon>
        <taxon>Lophotrochozoa</taxon>
        <taxon>Mollusca</taxon>
        <taxon>Gastropoda</taxon>
        <taxon>Heterobranchia</taxon>
        <taxon>Euthyneura</taxon>
        <taxon>Panpulmonata</taxon>
        <taxon>Sacoglossa</taxon>
        <taxon>Placobranchoidea</taxon>
        <taxon>Plakobranchidae</taxon>
        <taxon>Elysia</taxon>
    </lineage>
</organism>
<keyword evidence="3" id="KW-1185">Reference proteome</keyword>
<dbReference type="GO" id="GO:0006310">
    <property type="term" value="P:DNA recombination"/>
    <property type="evidence" value="ECO:0007669"/>
    <property type="project" value="UniProtKB-KW"/>
</dbReference>
<dbReference type="InterPro" id="IPR013762">
    <property type="entry name" value="Integrase-like_cat_sf"/>
</dbReference>
<sequence length="218" mass="24690">MPVDAQSHVALYLVKKAQSSERPESLLRTISAALKQFFLAKFGHDPMDSEILCLIQGLIRSNTTRPRERTKIMPVESFVSLFSKWNDNHILSIACLRQKAITLLALTALCRPSDIAPQAIFRRSQIIQNSDSSLTLRFFGIKNDRKREGFEVGLPPHFTARCFRSTGATNAMHSGADAREVRQLGRWKSEEVFYQHYVYPTSKSNITSSVLNSQLTLF</sequence>
<gene>
    <name evidence="2" type="ORF">RRG08_049662</name>
</gene>
<dbReference type="Proteomes" id="UP001283361">
    <property type="component" value="Unassembled WGS sequence"/>
</dbReference>
<dbReference type="InterPro" id="IPR011010">
    <property type="entry name" value="DNA_brk_join_enz"/>
</dbReference>
<dbReference type="AlphaFoldDB" id="A0AAE0Y6Y1"/>
<evidence type="ECO:0000313" key="3">
    <source>
        <dbReference type="Proteomes" id="UP001283361"/>
    </source>
</evidence>
<evidence type="ECO:0000313" key="2">
    <source>
        <dbReference type="EMBL" id="KAK3734244.1"/>
    </source>
</evidence>
<dbReference type="EMBL" id="JAWDGP010006856">
    <property type="protein sequence ID" value="KAK3734244.1"/>
    <property type="molecule type" value="Genomic_DNA"/>
</dbReference>
<dbReference type="SUPFAM" id="SSF56349">
    <property type="entry name" value="DNA breaking-rejoining enzymes"/>
    <property type="match status" value="1"/>
</dbReference>
<reference evidence="2" key="1">
    <citation type="journal article" date="2023" name="G3 (Bethesda)">
        <title>A reference genome for the long-term kleptoplast-retaining sea slug Elysia crispata morphotype clarki.</title>
        <authorList>
            <person name="Eastman K.E."/>
            <person name="Pendleton A.L."/>
            <person name="Shaikh M.A."/>
            <person name="Suttiyut T."/>
            <person name="Ogas R."/>
            <person name="Tomko P."/>
            <person name="Gavelis G."/>
            <person name="Widhalm J.R."/>
            <person name="Wisecaver J.H."/>
        </authorList>
    </citation>
    <scope>NUCLEOTIDE SEQUENCE</scope>
    <source>
        <strain evidence="2">ECLA1</strain>
    </source>
</reference>
<protein>
    <recommendedName>
        <fullName evidence="4">Tyr recombinase domain-containing protein</fullName>
    </recommendedName>
</protein>
<name>A0AAE0Y6Y1_9GAST</name>
<keyword evidence="1" id="KW-0233">DNA recombination</keyword>
<evidence type="ECO:0000256" key="1">
    <source>
        <dbReference type="ARBA" id="ARBA00023172"/>
    </source>
</evidence>
<dbReference type="GO" id="GO:0003677">
    <property type="term" value="F:DNA binding"/>
    <property type="evidence" value="ECO:0007669"/>
    <property type="project" value="InterPro"/>
</dbReference>
<dbReference type="Gene3D" id="1.10.443.10">
    <property type="entry name" value="Intergrase catalytic core"/>
    <property type="match status" value="1"/>
</dbReference>
<proteinExistence type="predicted"/>
<evidence type="ECO:0008006" key="4">
    <source>
        <dbReference type="Google" id="ProtNLM"/>
    </source>
</evidence>
<accession>A0AAE0Y6Y1</accession>
<dbReference type="GO" id="GO:0015074">
    <property type="term" value="P:DNA integration"/>
    <property type="evidence" value="ECO:0007669"/>
    <property type="project" value="InterPro"/>
</dbReference>
<comment type="caution">
    <text evidence="2">The sequence shown here is derived from an EMBL/GenBank/DDBJ whole genome shotgun (WGS) entry which is preliminary data.</text>
</comment>